<reference evidence="3" key="1">
    <citation type="submission" date="2021-01" db="EMBL/GenBank/DDBJ databases">
        <authorList>
            <person name="Corre E."/>
            <person name="Pelletier E."/>
            <person name="Niang G."/>
            <person name="Scheremetjew M."/>
            <person name="Finn R."/>
            <person name="Kale V."/>
            <person name="Holt S."/>
            <person name="Cochrane G."/>
            <person name="Meng A."/>
            <person name="Brown T."/>
            <person name="Cohen L."/>
        </authorList>
    </citation>
    <scope>NUCLEOTIDE SEQUENCE</scope>
    <source>
        <strain evidence="3">B650</strain>
    </source>
</reference>
<dbReference type="InterPro" id="IPR027417">
    <property type="entry name" value="P-loop_NTPase"/>
</dbReference>
<feature type="compositionally biased region" description="Basic and acidic residues" evidence="2">
    <location>
        <begin position="234"/>
        <end position="244"/>
    </location>
</feature>
<evidence type="ECO:0000256" key="2">
    <source>
        <dbReference type="SAM" id="MobiDB-lite"/>
    </source>
</evidence>
<dbReference type="NCBIfam" id="TIGR00231">
    <property type="entry name" value="small_GTP"/>
    <property type="match status" value="1"/>
</dbReference>
<evidence type="ECO:0000313" key="3">
    <source>
        <dbReference type="EMBL" id="CAD9590993.1"/>
    </source>
</evidence>
<dbReference type="SMART" id="SM00173">
    <property type="entry name" value="RAS"/>
    <property type="match status" value="1"/>
</dbReference>
<dbReference type="Pfam" id="PF00071">
    <property type="entry name" value="Ras"/>
    <property type="match status" value="1"/>
</dbReference>
<dbReference type="PROSITE" id="PS51419">
    <property type="entry name" value="RAB"/>
    <property type="match status" value="1"/>
</dbReference>
<dbReference type="GO" id="GO:0005525">
    <property type="term" value="F:GTP binding"/>
    <property type="evidence" value="ECO:0007669"/>
    <property type="project" value="InterPro"/>
</dbReference>
<dbReference type="AlphaFoldDB" id="A0A7S2PD07"/>
<dbReference type="InterPro" id="IPR005225">
    <property type="entry name" value="Small_GTP-bd"/>
</dbReference>
<keyword evidence="1" id="KW-0547">Nucleotide-binding</keyword>
<dbReference type="SMART" id="SM00174">
    <property type="entry name" value="RHO"/>
    <property type="match status" value="1"/>
</dbReference>
<feature type="region of interest" description="Disordered" evidence="2">
    <location>
        <begin position="194"/>
        <end position="297"/>
    </location>
</feature>
<dbReference type="SUPFAM" id="SSF52540">
    <property type="entry name" value="P-loop containing nucleoside triphosphate hydrolases"/>
    <property type="match status" value="1"/>
</dbReference>
<evidence type="ECO:0000256" key="1">
    <source>
        <dbReference type="ARBA" id="ARBA00022741"/>
    </source>
</evidence>
<dbReference type="EMBL" id="HBGY01021305">
    <property type="protein sequence ID" value="CAD9590993.1"/>
    <property type="molecule type" value="Transcribed_RNA"/>
</dbReference>
<dbReference type="FunFam" id="3.40.50.300:FF:000808">
    <property type="entry name" value="Small GTP-binding protein, putative"/>
    <property type="match status" value="1"/>
</dbReference>
<dbReference type="Gene3D" id="3.40.50.300">
    <property type="entry name" value="P-loop containing nucleotide triphosphate hydrolases"/>
    <property type="match status" value="1"/>
</dbReference>
<name>A0A7S2PD07_9STRA</name>
<feature type="compositionally biased region" description="Polar residues" evidence="2">
    <location>
        <begin position="245"/>
        <end position="269"/>
    </location>
</feature>
<gene>
    <name evidence="3" type="ORF">LDAN0321_LOCUS13398</name>
</gene>
<dbReference type="PANTHER" id="PTHR47978">
    <property type="match status" value="1"/>
</dbReference>
<dbReference type="InterPro" id="IPR001806">
    <property type="entry name" value="Small_GTPase"/>
</dbReference>
<sequence>MPKVELPQAEFKVVILGDTCSGKTSLVLRFTEGSYITRSSTCGAFFITKRIQTSNGITCKVQIWDTAGQAQFRALAPMYYKTAAAAVVCYDVTSEHSFQIMRDWVDELHQNVPAGSIVLAIAATKCDLLEESDNERGSNKSPAVPIEEAEKMAQALGAIHITTSAKSSDGVEDLFREVVERVLRFRRHYKNVSIPVTPGATPTERNQFANDDENDVEPPFFRSSARSLFESSEQESRSNSEKVRSNTSSNGQHLHRSNANADTSASNLNGKGGVGESALSPRPLNDEYGSLRSIHGGKQNVDSKINNVRQEQNISMCGVMPVGFCGAFNVGENDKVQNCDQENKAPFAGCIIA</sequence>
<dbReference type="PROSITE" id="PS51421">
    <property type="entry name" value="RAS"/>
    <property type="match status" value="1"/>
</dbReference>
<dbReference type="PRINTS" id="PR00449">
    <property type="entry name" value="RASTRNSFRMNG"/>
</dbReference>
<accession>A0A7S2PD07</accession>
<protein>
    <submittedName>
        <fullName evidence="3">Uncharacterized protein</fullName>
    </submittedName>
</protein>
<organism evidence="3">
    <name type="scientific">Leptocylindrus danicus</name>
    <dbReference type="NCBI Taxonomy" id="163516"/>
    <lineage>
        <taxon>Eukaryota</taxon>
        <taxon>Sar</taxon>
        <taxon>Stramenopiles</taxon>
        <taxon>Ochrophyta</taxon>
        <taxon>Bacillariophyta</taxon>
        <taxon>Coscinodiscophyceae</taxon>
        <taxon>Chaetocerotophycidae</taxon>
        <taxon>Leptocylindrales</taxon>
        <taxon>Leptocylindraceae</taxon>
        <taxon>Leptocylindrus</taxon>
    </lineage>
</organism>
<proteinExistence type="predicted"/>
<dbReference type="GO" id="GO:0003924">
    <property type="term" value="F:GTPase activity"/>
    <property type="evidence" value="ECO:0007669"/>
    <property type="project" value="InterPro"/>
</dbReference>
<dbReference type="SMART" id="SM00175">
    <property type="entry name" value="RAB"/>
    <property type="match status" value="1"/>
</dbReference>